<feature type="non-terminal residue" evidence="1">
    <location>
        <position position="86"/>
    </location>
</feature>
<feature type="non-terminal residue" evidence="1">
    <location>
        <position position="1"/>
    </location>
</feature>
<organism evidence="1 2">
    <name type="scientific">Pleurodeles waltl</name>
    <name type="common">Iberian ribbed newt</name>
    <dbReference type="NCBI Taxonomy" id="8319"/>
    <lineage>
        <taxon>Eukaryota</taxon>
        <taxon>Metazoa</taxon>
        <taxon>Chordata</taxon>
        <taxon>Craniata</taxon>
        <taxon>Vertebrata</taxon>
        <taxon>Euteleostomi</taxon>
        <taxon>Amphibia</taxon>
        <taxon>Batrachia</taxon>
        <taxon>Caudata</taxon>
        <taxon>Salamandroidea</taxon>
        <taxon>Salamandridae</taxon>
        <taxon>Pleurodelinae</taxon>
        <taxon>Pleurodeles</taxon>
    </lineage>
</organism>
<accession>A0AAV7PP42</accession>
<evidence type="ECO:0000313" key="1">
    <source>
        <dbReference type="EMBL" id="KAJ1130013.1"/>
    </source>
</evidence>
<sequence length="86" mass="9638">CMYTGVARNFYSGWACIYSVCFQGSSQSFLKKDCYCPAFYIYYCSFGAPLVCHSMVGYEDQADDGYYLDEPAGSFEQDLVYALDAG</sequence>
<dbReference type="Proteomes" id="UP001066276">
    <property type="component" value="Chromosome 7"/>
</dbReference>
<evidence type="ECO:0000313" key="2">
    <source>
        <dbReference type="Proteomes" id="UP001066276"/>
    </source>
</evidence>
<reference evidence="1" key="1">
    <citation type="journal article" date="2022" name="bioRxiv">
        <title>Sequencing and chromosome-scale assembly of the giantPleurodeles waltlgenome.</title>
        <authorList>
            <person name="Brown T."/>
            <person name="Elewa A."/>
            <person name="Iarovenko S."/>
            <person name="Subramanian E."/>
            <person name="Araus A.J."/>
            <person name="Petzold A."/>
            <person name="Susuki M."/>
            <person name="Suzuki K.-i.T."/>
            <person name="Hayashi T."/>
            <person name="Toyoda A."/>
            <person name="Oliveira C."/>
            <person name="Osipova E."/>
            <person name="Leigh N.D."/>
            <person name="Simon A."/>
            <person name="Yun M.H."/>
        </authorList>
    </citation>
    <scope>NUCLEOTIDE SEQUENCE</scope>
    <source>
        <strain evidence="1">20211129_DDA</strain>
        <tissue evidence="1">Liver</tissue>
    </source>
</reference>
<proteinExistence type="predicted"/>
<keyword evidence="2" id="KW-1185">Reference proteome</keyword>
<name>A0AAV7PP42_PLEWA</name>
<comment type="caution">
    <text evidence="1">The sequence shown here is derived from an EMBL/GenBank/DDBJ whole genome shotgun (WGS) entry which is preliminary data.</text>
</comment>
<protein>
    <submittedName>
        <fullName evidence="1">Uncharacterized protein</fullName>
    </submittedName>
</protein>
<dbReference type="EMBL" id="JANPWB010000011">
    <property type="protein sequence ID" value="KAJ1130013.1"/>
    <property type="molecule type" value="Genomic_DNA"/>
</dbReference>
<dbReference type="AlphaFoldDB" id="A0AAV7PP42"/>
<gene>
    <name evidence="1" type="ORF">NDU88_008371</name>
</gene>